<evidence type="ECO:0000256" key="1">
    <source>
        <dbReference type="SAM" id="SignalP"/>
    </source>
</evidence>
<reference evidence="2 4" key="1">
    <citation type="submission" date="2015-03" db="EMBL/GenBank/DDBJ databases">
        <authorList>
            <person name="Murphy D."/>
        </authorList>
    </citation>
    <scope>NUCLEOTIDE SEQUENCE [LARGE SCALE GENOMIC DNA]</scope>
    <source>
        <strain evidence="2 4">D16</strain>
    </source>
</reference>
<dbReference type="Proteomes" id="UP000182227">
    <property type="component" value="Unassembled WGS sequence"/>
</dbReference>
<keyword evidence="5" id="KW-1185">Reference proteome</keyword>
<evidence type="ECO:0000313" key="3">
    <source>
        <dbReference type="EMBL" id="ORV28050.1"/>
    </source>
</evidence>
<dbReference type="Proteomes" id="UP000193811">
    <property type="component" value="Unassembled WGS sequence"/>
</dbReference>
<feature type="chain" id="PRO_5015048580" evidence="1">
    <location>
        <begin position="25"/>
        <end position="371"/>
    </location>
</feature>
<evidence type="ECO:0000313" key="5">
    <source>
        <dbReference type="Proteomes" id="UP000193811"/>
    </source>
</evidence>
<keyword evidence="1" id="KW-0732">Signal</keyword>
<sequence length="371" mass="38498" precursor="true">MLNRALVAVLVALLVAGCTTTAEAPQAASPREAQRPVTRLVLVERQTGTGAVLDVADSVETGVGQHGRVDALGGDGRYAYLHGDAGVTILDGGTWTFDHGDHSHFYDAPPAVVGRIDGRVAAVRGSGALAVARSADGAVTALDRDAFARGEVTMSSVARDHQKAAAAVALGTDLLTVGERGIVSTAAEPPAVLGDCPEVTDAVALRRSVVFGCRDGAMKISRRSGALVAENIPFGSVRPREPLGTFGFRRQGSSLAAVAGDEVWLLDGRRWVSMRLPGVVAVNTTDATTVLAVTQDGVLHALDMAAGVHTGRLELLDAPVGTPVIEVGAGRAYVNDATARAVHEIDYANGLRVERTHRTSVIPDFLVAAGW</sequence>
<organism evidence="2 4">
    <name type="scientific">Mycolicibacterium conceptionense</name>
    <dbReference type="NCBI Taxonomy" id="451644"/>
    <lineage>
        <taxon>Bacteria</taxon>
        <taxon>Bacillati</taxon>
        <taxon>Actinomycetota</taxon>
        <taxon>Actinomycetes</taxon>
        <taxon>Mycobacteriales</taxon>
        <taxon>Mycobacteriaceae</taxon>
        <taxon>Mycolicibacterium</taxon>
    </lineage>
</organism>
<dbReference type="EMBL" id="LQOP01000013">
    <property type="protein sequence ID" value="ORV28050.1"/>
    <property type="molecule type" value="Genomic_DNA"/>
</dbReference>
<dbReference type="AlphaFoldDB" id="A0A0U1DVW2"/>
<dbReference type="EMBL" id="CTEF01000006">
    <property type="protein sequence ID" value="CQD23580.1"/>
    <property type="molecule type" value="Genomic_DNA"/>
</dbReference>
<protein>
    <submittedName>
        <fullName evidence="2">ABC-3 protein</fullName>
    </submittedName>
</protein>
<reference evidence="3 5" key="2">
    <citation type="submission" date="2016-01" db="EMBL/GenBank/DDBJ databases">
        <title>The new phylogeny of the genus Mycobacterium.</title>
        <authorList>
            <person name="Tarcisio F."/>
            <person name="Conor M."/>
            <person name="Antonella G."/>
            <person name="Elisabetta G."/>
            <person name="Giulia F.S."/>
            <person name="Sara T."/>
            <person name="Anna F."/>
            <person name="Clotilde B."/>
            <person name="Roberto B."/>
            <person name="Veronica D.S."/>
            <person name="Fabio R."/>
            <person name="Monica P."/>
            <person name="Olivier J."/>
            <person name="Enrico T."/>
            <person name="Nicola S."/>
        </authorList>
    </citation>
    <scope>NUCLEOTIDE SEQUENCE [LARGE SCALE GENOMIC DNA]</scope>
    <source>
        <strain evidence="3 5">CCUG 50187</strain>
    </source>
</reference>
<feature type="signal peptide" evidence="1">
    <location>
        <begin position="1"/>
        <end position="24"/>
    </location>
</feature>
<name>A0A0U1DVW2_9MYCO</name>
<dbReference type="PROSITE" id="PS51257">
    <property type="entry name" value="PROKAR_LIPOPROTEIN"/>
    <property type="match status" value="1"/>
</dbReference>
<dbReference type="GeneID" id="44295833"/>
<accession>A0A0U1DVW2</accession>
<proteinExistence type="predicted"/>
<evidence type="ECO:0000313" key="4">
    <source>
        <dbReference type="Proteomes" id="UP000182227"/>
    </source>
</evidence>
<gene>
    <name evidence="3" type="ORF">AWB98_10260</name>
    <name evidence="2" type="ORF">BN970_05930</name>
</gene>
<evidence type="ECO:0000313" key="2">
    <source>
        <dbReference type="EMBL" id="CQD23580.1"/>
    </source>
</evidence>
<dbReference type="RefSeq" id="WP_085140621.1">
    <property type="nucleotide sequence ID" value="NZ_JACKVA010000012.1"/>
</dbReference>